<evidence type="ECO:0000313" key="10">
    <source>
        <dbReference type="EMBL" id="ADH64131.1"/>
    </source>
</evidence>
<evidence type="ECO:0000256" key="6">
    <source>
        <dbReference type="SAM" id="MobiDB-lite"/>
    </source>
</evidence>
<proteinExistence type="predicted"/>
<dbReference type="AlphaFoldDB" id="D7BIF6"/>
<dbReference type="InterPro" id="IPR039910">
    <property type="entry name" value="D15-like"/>
</dbReference>
<feature type="signal peptide" evidence="7">
    <location>
        <begin position="1"/>
        <end position="17"/>
    </location>
</feature>
<protein>
    <submittedName>
        <fullName evidence="10">Surface antigen (D15)</fullName>
    </submittedName>
</protein>
<keyword evidence="11" id="KW-1185">Reference proteome</keyword>
<keyword evidence="5" id="KW-0998">Cell outer membrane</keyword>
<gene>
    <name evidence="10" type="ordered locus">Mesil_2265</name>
</gene>
<dbReference type="Proteomes" id="UP000001916">
    <property type="component" value="Chromosome"/>
</dbReference>
<dbReference type="GO" id="GO:0019867">
    <property type="term" value="C:outer membrane"/>
    <property type="evidence" value="ECO:0007669"/>
    <property type="project" value="InterPro"/>
</dbReference>
<dbReference type="PANTHER" id="PTHR12815">
    <property type="entry name" value="SORTING AND ASSEMBLY MACHINERY SAMM50 PROTEIN FAMILY MEMBER"/>
    <property type="match status" value="1"/>
</dbReference>
<evidence type="ECO:0000256" key="4">
    <source>
        <dbReference type="ARBA" id="ARBA00023136"/>
    </source>
</evidence>
<reference evidence="10 11" key="1">
    <citation type="journal article" date="2010" name="Stand. Genomic Sci.">
        <title>Complete genome sequence of Meiothermus silvanus type strain (VI-R2).</title>
        <authorList>
            <person name="Sikorski J."/>
            <person name="Tindall B.J."/>
            <person name="Lowry S."/>
            <person name="Lucas S."/>
            <person name="Nolan M."/>
            <person name="Copeland A."/>
            <person name="Glavina Del Rio T."/>
            <person name="Tice H."/>
            <person name="Cheng J.F."/>
            <person name="Han C."/>
            <person name="Pitluck S."/>
            <person name="Liolios K."/>
            <person name="Ivanova N."/>
            <person name="Mavromatis K."/>
            <person name="Mikhailova N."/>
            <person name="Pati A."/>
            <person name="Goodwin L."/>
            <person name="Chen A."/>
            <person name="Palaniappan K."/>
            <person name="Land M."/>
            <person name="Hauser L."/>
            <person name="Chang Y.J."/>
            <person name="Jeffries C.D."/>
            <person name="Rohde M."/>
            <person name="Goker M."/>
            <person name="Woyke T."/>
            <person name="Bristow J."/>
            <person name="Eisen J.A."/>
            <person name="Markowitz V."/>
            <person name="Hugenholtz P."/>
            <person name="Kyrpides N.C."/>
            <person name="Klenk H.P."/>
            <person name="Lapidus A."/>
        </authorList>
    </citation>
    <scope>NUCLEOTIDE SEQUENCE [LARGE SCALE GENOMIC DNA]</scope>
    <source>
        <strain evidence="11">ATCC 700542 / DSM 9946 / VI-R2</strain>
    </source>
</reference>
<dbReference type="eggNOG" id="COG4775">
    <property type="taxonomic scope" value="Bacteria"/>
</dbReference>
<evidence type="ECO:0000256" key="7">
    <source>
        <dbReference type="SAM" id="SignalP"/>
    </source>
</evidence>
<dbReference type="Gene3D" id="2.40.160.50">
    <property type="entry name" value="membrane protein fhac: a member of the omp85/tpsb transporter family"/>
    <property type="match status" value="1"/>
</dbReference>
<feature type="domain" description="POTRA" evidence="9">
    <location>
        <begin position="310"/>
        <end position="359"/>
    </location>
</feature>
<keyword evidence="2" id="KW-0812">Transmembrane</keyword>
<evidence type="ECO:0000256" key="5">
    <source>
        <dbReference type="ARBA" id="ARBA00023237"/>
    </source>
</evidence>
<dbReference type="InterPro" id="IPR000184">
    <property type="entry name" value="Bac_surfAg_D15"/>
</dbReference>
<organism evidence="10 11">
    <name type="scientific">Allomeiothermus silvanus (strain ATCC 700542 / DSM 9946 / NBRC 106475 / NCIMB 13440 / VI-R2)</name>
    <name type="common">Thermus silvanus</name>
    <dbReference type="NCBI Taxonomy" id="526227"/>
    <lineage>
        <taxon>Bacteria</taxon>
        <taxon>Thermotogati</taxon>
        <taxon>Deinococcota</taxon>
        <taxon>Deinococci</taxon>
        <taxon>Thermales</taxon>
        <taxon>Thermaceae</taxon>
        <taxon>Allomeiothermus</taxon>
    </lineage>
</organism>
<keyword evidence="3 7" id="KW-0732">Signal</keyword>
<keyword evidence="4" id="KW-0472">Membrane</keyword>
<dbReference type="Pfam" id="PF07244">
    <property type="entry name" value="POTRA"/>
    <property type="match status" value="2"/>
</dbReference>
<dbReference type="KEGG" id="msv:Mesil_2265"/>
<comment type="subcellular location">
    <subcellularLocation>
        <location evidence="1">Membrane</location>
    </subcellularLocation>
</comment>
<feature type="domain" description="Bacterial surface antigen (D15)" evidence="8">
    <location>
        <begin position="483"/>
        <end position="836"/>
    </location>
</feature>
<dbReference type="EMBL" id="CP002042">
    <property type="protein sequence ID" value="ADH64131.1"/>
    <property type="molecule type" value="Genomic_DNA"/>
</dbReference>
<feature type="chain" id="PRO_5003093226" evidence="7">
    <location>
        <begin position="18"/>
        <end position="839"/>
    </location>
</feature>
<dbReference type="PANTHER" id="PTHR12815:SF47">
    <property type="entry name" value="TRANSLOCATION AND ASSEMBLY MODULE SUBUNIT TAMA"/>
    <property type="match status" value="1"/>
</dbReference>
<evidence type="ECO:0000256" key="2">
    <source>
        <dbReference type="ARBA" id="ARBA00022692"/>
    </source>
</evidence>
<evidence type="ECO:0000256" key="3">
    <source>
        <dbReference type="ARBA" id="ARBA00022729"/>
    </source>
</evidence>
<dbReference type="Gene3D" id="3.10.20.310">
    <property type="entry name" value="membrane protein fhac"/>
    <property type="match status" value="3"/>
</dbReference>
<dbReference type="InterPro" id="IPR010827">
    <property type="entry name" value="BamA/TamA_POTRA"/>
</dbReference>
<feature type="domain" description="POTRA" evidence="9">
    <location>
        <begin position="100"/>
        <end position="163"/>
    </location>
</feature>
<name>D7BIF6_ALLS1</name>
<sequence>MKRALALVFVVVSLALAAPIQDLEIRGGDPVLQALARIALPFGVGDEPGDLEAARKAVLDSGFFREVKVSLEGNKLVVELTPNPPINAIAIDSKALPQNVAQQFLLNEFALGPGATYNPKRANEAAQGLSQYYRQQGFPFSPVVTVEVSTVAQGVNLTFKVQENPELKKVELDNPTFVPKERLEPIVQAIAQGGRFDFERYRSAFEQIAQIYAQAGFRGSGVDVGSTVLEDGILKVRLRELKVAEIQANGLDVANLGLKPGDPFNYDRLLDGINALTKATGRQIGFRAESVGNDQVRLILEPGEQTYGPIREVRIVGATAIPEARLRAALRLKPGDIFNPALANEDFGRLLNLYRSEGYEIVAQPKITFENGIYTQTLTEVKIGGYKLNWSGPHRTQDEVILRELPKPGTLFSARAFLNGLSNVLRTGVLAEPPSRTVEPGEKPDEIIIVLGLKEGRTGAFVPSIGWSSLEGWSGSVIYREGNLWGLNHKLSAELSFGFNESGDNFSLSLGYQIPWLYLDFADFKEVRTATSFSIFTRPVPNFDLYDSSDNKTGWQYTQRSTGFEFGLSRPLSADLPNLRLGASLRYEYKSPSLEIYDPNRPCVNDPSNTQKPQCSDPGYTGVTESQAQALLPPPSNNLSLGLSATYSNADNPGFPTQGFGASAQTSYVLTLPRSGNGSQYIPFSITGKTYWGLDQAKRQALALRVSTGTILGVAGTIPNESLYGVGGTLDEALTLRGYDPRFQTGRYFFTSSLEYRYDFRFSENGGTNIIGVAFTDLGTAWGSTANPQPQLHMGFGLGIQLDLDLFGALLPSIRFDYGVGFVEGRAEGKFHFRLGPLF</sequence>
<dbReference type="RefSeq" id="WP_013158676.1">
    <property type="nucleotide sequence ID" value="NC_014212.1"/>
</dbReference>
<dbReference type="HOGENOM" id="CLU_333379_0_0_0"/>
<feature type="region of interest" description="Disordered" evidence="6">
    <location>
        <begin position="598"/>
        <end position="622"/>
    </location>
</feature>
<evidence type="ECO:0000313" key="11">
    <source>
        <dbReference type="Proteomes" id="UP000001916"/>
    </source>
</evidence>
<accession>D7BIF6</accession>
<dbReference type="OrthoDB" id="28694at2"/>
<dbReference type="STRING" id="526227.Mesil_2265"/>
<evidence type="ECO:0000256" key="1">
    <source>
        <dbReference type="ARBA" id="ARBA00004370"/>
    </source>
</evidence>
<evidence type="ECO:0000259" key="9">
    <source>
        <dbReference type="Pfam" id="PF07244"/>
    </source>
</evidence>
<dbReference type="Pfam" id="PF01103">
    <property type="entry name" value="Omp85"/>
    <property type="match status" value="1"/>
</dbReference>
<evidence type="ECO:0000259" key="8">
    <source>
        <dbReference type="Pfam" id="PF01103"/>
    </source>
</evidence>